<dbReference type="GO" id="GO:0008168">
    <property type="term" value="F:methyltransferase activity"/>
    <property type="evidence" value="ECO:0007669"/>
    <property type="project" value="TreeGrafter"/>
</dbReference>
<evidence type="ECO:0000313" key="3">
    <source>
        <dbReference type="Proteomes" id="UP000789831"/>
    </source>
</evidence>
<dbReference type="Pfam" id="PF13649">
    <property type="entry name" value="Methyltransf_25"/>
    <property type="match status" value="1"/>
</dbReference>
<keyword evidence="3" id="KW-1185">Reference proteome</keyword>
<evidence type="ECO:0000259" key="1">
    <source>
        <dbReference type="Pfam" id="PF13649"/>
    </source>
</evidence>
<dbReference type="SUPFAM" id="SSF53335">
    <property type="entry name" value="S-adenosyl-L-methionine-dependent methyltransferases"/>
    <property type="match status" value="1"/>
</dbReference>
<protein>
    <submittedName>
        <fullName evidence="2">8161_t:CDS:1</fullName>
    </submittedName>
</protein>
<dbReference type="PANTHER" id="PTHR43591:SF24">
    <property type="entry name" value="2-METHOXY-6-POLYPRENYL-1,4-BENZOQUINOL METHYLASE, MITOCHONDRIAL"/>
    <property type="match status" value="1"/>
</dbReference>
<dbReference type="AlphaFoldDB" id="A0A9N9GAL2"/>
<reference evidence="2" key="1">
    <citation type="submission" date="2021-06" db="EMBL/GenBank/DDBJ databases">
        <authorList>
            <person name="Kallberg Y."/>
            <person name="Tangrot J."/>
            <person name="Rosling A."/>
        </authorList>
    </citation>
    <scope>NUCLEOTIDE SEQUENCE</scope>
    <source>
        <strain evidence="2">MT106</strain>
    </source>
</reference>
<proteinExistence type="predicted"/>
<dbReference type="PANTHER" id="PTHR43591">
    <property type="entry name" value="METHYLTRANSFERASE"/>
    <property type="match status" value="1"/>
</dbReference>
<dbReference type="InterPro" id="IPR029063">
    <property type="entry name" value="SAM-dependent_MTases_sf"/>
</dbReference>
<comment type="caution">
    <text evidence="2">The sequence shown here is derived from an EMBL/GenBank/DDBJ whole genome shotgun (WGS) entry which is preliminary data.</text>
</comment>
<name>A0A9N9GAL2_9GLOM</name>
<accession>A0A9N9GAL2</accession>
<sequence>EMGNCCSRRFYEEENGRLKFRLIGGRRYHNISNSVYAVPNDDEEAERLIGVNLDLYHFKAVKTIWGGLFNSPIEEKLQQGAKVIDIGCGTGTWLIDMARQYPKSHFTGIDFSPIFPTEGIPGNLQFIESNLLDGLLFGDFHFDFVHQKFMFVAFTQTQWEEKVIPELVRLTRPGGWIEIVEAEANLTSDGDSSKRFVNAFRDFMVSKEMNIEIEYIPSFLENTGEFSEIRKEKKLVTLGKKGGAAGEATLNFFLKGIRHFRVWLPALMDISPEHYDLLVDEILIEAEKGHTSVNQFRFCGHRK</sequence>
<evidence type="ECO:0000313" key="2">
    <source>
        <dbReference type="EMBL" id="CAG8592962.1"/>
    </source>
</evidence>
<organism evidence="2 3">
    <name type="scientific">Ambispora gerdemannii</name>
    <dbReference type="NCBI Taxonomy" id="144530"/>
    <lineage>
        <taxon>Eukaryota</taxon>
        <taxon>Fungi</taxon>
        <taxon>Fungi incertae sedis</taxon>
        <taxon>Mucoromycota</taxon>
        <taxon>Glomeromycotina</taxon>
        <taxon>Glomeromycetes</taxon>
        <taxon>Archaeosporales</taxon>
        <taxon>Ambisporaceae</taxon>
        <taxon>Ambispora</taxon>
    </lineage>
</organism>
<dbReference type="Gene3D" id="3.40.50.150">
    <property type="entry name" value="Vaccinia Virus protein VP39"/>
    <property type="match status" value="1"/>
</dbReference>
<dbReference type="CDD" id="cd02440">
    <property type="entry name" value="AdoMet_MTases"/>
    <property type="match status" value="1"/>
</dbReference>
<dbReference type="EMBL" id="CAJVPL010001930">
    <property type="protein sequence ID" value="CAG8592962.1"/>
    <property type="molecule type" value="Genomic_DNA"/>
</dbReference>
<dbReference type="OrthoDB" id="184880at2759"/>
<gene>
    <name evidence="2" type="ORF">AGERDE_LOCUS8700</name>
</gene>
<dbReference type="Proteomes" id="UP000789831">
    <property type="component" value="Unassembled WGS sequence"/>
</dbReference>
<feature type="non-terminal residue" evidence="2">
    <location>
        <position position="303"/>
    </location>
</feature>
<feature type="domain" description="Methyltransferase" evidence="1">
    <location>
        <begin position="83"/>
        <end position="175"/>
    </location>
</feature>
<dbReference type="InterPro" id="IPR041698">
    <property type="entry name" value="Methyltransf_25"/>
</dbReference>